<keyword evidence="2" id="KW-1185">Reference proteome</keyword>
<evidence type="ECO:0000313" key="1">
    <source>
        <dbReference type="EMBL" id="KAF2085683.1"/>
    </source>
</evidence>
<dbReference type="EMBL" id="ML978729">
    <property type="protein sequence ID" value="KAF2085683.1"/>
    <property type="molecule type" value="Genomic_DNA"/>
</dbReference>
<sequence>MSFVNHNLHRQQMLKQLGIEQLPPLVLGSKDMQPESESNVDAHTVVMPVPGRKCPACLSKGETVWVIPGKCCPACGTPVN</sequence>
<organism evidence="1 2">
    <name type="scientific">Saccharata proteae CBS 121410</name>
    <dbReference type="NCBI Taxonomy" id="1314787"/>
    <lineage>
        <taxon>Eukaryota</taxon>
        <taxon>Fungi</taxon>
        <taxon>Dikarya</taxon>
        <taxon>Ascomycota</taxon>
        <taxon>Pezizomycotina</taxon>
        <taxon>Dothideomycetes</taxon>
        <taxon>Dothideomycetes incertae sedis</taxon>
        <taxon>Botryosphaeriales</taxon>
        <taxon>Saccharataceae</taxon>
        <taxon>Saccharata</taxon>
    </lineage>
</organism>
<name>A0A9P4HS40_9PEZI</name>
<dbReference type="AlphaFoldDB" id="A0A9P4HS40"/>
<protein>
    <submittedName>
        <fullName evidence="1">Uncharacterized protein</fullName>
    </submittedName>
</protein>
<reference evidence="1" key="1">
    <citation type="journal article" date="2020" name="Stud. Mycol.">
        <title>101 Dothideomycetes genomes: a test case for predicting lifestyles and emergence of pathogens.</title>
        <authorList>
            <person name="Haridas S."/>
            <person name="Albert R."/>
            <person name="Binder M."/>
            <person name="Bloem J."/>
            <person name="Labutti K."/>
            <person name="Salamov A."/>
            <person name="Andreopoulos B."/>
            <person name="Baker S."/>
            <person name="Barry K."/>
            <person name="Bills G."/>
            <person name="Bluhm B."/>
            <person name="Cannon C."/>
            <person name="Castanera R."/>
            <person name="Culley D."/>
            <person name="Daum C."/>
            <person name="Ezra D."/>
            <person name="Gonzalez J."/>
            <person name="Henrissat B."/>
            <person name="Kuo A."/>
            <person name="Liang C."/>
            <person name="Lipzen A."/>
            <person name="Lutzoni F."/>
            <person name="Magnuson J."/>
            <person name="Mondo S."/>
            <person name="Nolan M."/>
            <person name="Ohm R."/>
            <person name="Pangilinan J."/>
            <person name="Park H.-J."/>
            <person name="Ramirez L."/>
            <person name="Alfaro M."/>
            <person name="Sun H."/>
            <person name="Tritt A."/>
            <person name="Yoshinaga Y."/>
            <person name="Zwiers L.-H."/>
            <person name="Turgeon B."/>
            <person name="Goodwin S."/>
            <person name="Spatafora J."/>
            <person name="Crous P."/>
            <person name="Grigoriev I."/>
        </authorList>
    </citation>
    <scope>NUCLEOTIDE SEQUENCE</scope>
    <source>
        <strain evidence="1">CBS 121410</strain>
    </source>
</reference>
<proteinExistence type="predicted"/>
<gene>
    <name evidence="1" type="ORF">K490DRAFT_67563</name>
</gene>
<dbReference type="OrthoDB" id="6133115at2759"/>
<evidence type="ECO:0000313" key="2">
    <source>
        <dbReference type="Proteomes" id="UP000799776"/>
    </source>
</evidence>
<comment type="caution">
    <text evidence="1">The sequence shown here is derived from an EMBL/GenBank/DDBJ whole genome shotgun (WGS) entry which is preliminary data.</text>
</comment>
<dbReference type="Proteomes" id="UP000799776">
    <property type="component" value="Unassembled WGS sequence"/>
</dbReference>
<accession>A0A9P4HS40</accession>